<dbReference type="GO" id="GO:0140098">
    <property type="term" value="F:catalytic activity, acting on RNA"/>
    <property type="evidence" value="ECO:0007669"/>
    <property type="project" value="UniProtKB-ARBA"/>
</dbReference>
<dbReference type="PROSITE" id="PS01129">
    <property type="entry name" value="PSI_RLU"/>
    <property type="match status" value="1"/>
</dbReference>
<comment type="catalytic activity">
    <reaction evidence="1">
        <text>a uridine in RNA = a pseudouridine in RNA</text>
        <dbReference type="Rhea" id="RHEA:48348"/>
        <dbReference type="Rhea" id="RHEA-COMP:12068"/>
        <dbReference type="Rhea" id="RHEA-COMP:12069"/>
        <dbReference type="ChEBI" id="CHEBI:65314"/>
        <dbReference type="ChEBI" id="CHEBI:65315"/>
    </reaction>
</comment>
<evidence type="ECO:0000256" key="4">
    <source>
        <dbReference type="ARBA" id="ARBA00033164"/>
    </source>
</evidence>
<dbReference type="InterPro" id="IPR006145">
    <property type="entry name" value="PsdUridine_synth_RsuA/RluA"/>
</dbReference>
<dbReference type="GO" id="GO:0000455">
    <property type="term" value="P:enzyme-directed rRNA pseudouridine synthesis"/>
    <property type="evidence" value="ECO:0007669"/>
    <property type="project" value="TreeGrafter"/>
</dbReference>
<evidence type="ECO:0000313" key="6">
    <source>
        <dbReference type="EMBL" id="GAW72972.1"/>
    </source>
</evidence>
<keyword evidence="9" id="KW-1185">Reference proteome</keyword>
<dbReference type="EMBL" id="PUFL01000034">
    <property type="protein sequence ID" value="TDG93304.1"/>
    <property type="molecule type" value="Genomic_DNA"/>
</dbReference>
<accession>A0A224VKQ5</accession>
<dbReference type="Proteomes" id="UP000214739">
    <property type="component" value="Unassembled WGS sequence"/>
</dbReference>
<proteinExistence type="inferred from homology"/>
<organism evidence="6 8">
    <name type="scientific">Lentilactobacillus parakefiri</name>
    <dbReference type="NCBI Taxonomy" id="152332"/>
    <lineage>
        <taxon>Bacteria</taxon>
        <taxon>Bacillati</taxon>
        <taxon>Bacillota</taxon>
        <taxon>Bacilli</taxon>
        <taxon>Lactobacillales</taxon>
        <taxon>Lactobacillaceae</taxon>
        <taxon>Lentilactobacillus</taxon>
    </lineage>
</organism>
<dbReference type="PANTHER" id="PTHR21600:SF87">
    <property type="entry name" value="RNA PSEUDOURIDYLATE SYNTHASE DOMAIN-CONTAINING PROTEIN 1"/>
    <property type="match status" value="1"/>
</dbReference>
<evidence type="ECO:0000256" key="3">
    <source>
        <dbReference type="ARBA" id="ARBA00031870"/>
    </source>
</evidence>
<reference evidence="7" key="3">
    <citation type="submission" date="2019-02" db="EMBL/GenBank/DDBJ databases">
        <authorList>
            <person name="Buron G."/>
            <person name="Chaylann A."/>
            <person name="Dolejs I."/>
            <person name="Forster J."/>
            <person name="Miks M.H."/>
        </authorList>
    </citation>
    <scope>NUCLEOTIDE SEQUENCE</scope>
    <source>
        <strain evidence="7">DSM 10551</strain>
    </source>
</reference>
<dbReference type="PANTHER" id="PTHR21600">
    <property type="entry name" value="MITOCHONDRIAL RNA PSEUDOURIDINE SYNTHASE"/>
    <property type="match status" value="1"/>
</dbReference>
<dbReference type="Pfam" id="PF00849">
    <property type="entry name" value="PseudoU_synth_2"/>
    <property type="match status" value="1"/>
</dbReference>
<protein>
    <recommendedName>
        <fullName evidence="3">RNA pseudouridylate synthase</fullName>
    </recommendedName>
    <alternativeName>
        <fullName evidence="4">RNA-uridine isomerase</fullName>
    </alternativeName>
</protein>
<comment type="similarity">
    <text evidence="2">Belongs to the pseudouridine synthase RluA family.</text>
</comment>
<dbReference type="OrthoDB" id="9773999at2"/>
<name>A0A224VKQ5_9LACO</name>
<gene>
    <name evidence="6" type="primary">rluD_4</name>
    <name evidence="7" type="ORF">C5L28_001774</name>
    <name evidence="6" type="ORF">LPKJCM_02105</name>
</gene>
<dbReference type="Proteomes" id="UP000294668">
    <property type="component" value="Unassembled WGS sequence"/>
</dbReference>
<evidence type="ECO:0000313" key="8">
    <source>
        <dbReference type="Proteomes" id="UP000214739"/>
    </source>
</evidence>
<dbReference type="SUPFAM" id="SSF55120">
    <property type="entry name" value="Pseudouridine synthase"/>
    <property type="match status" value="1"/>
</dbReference>
<dbReference type="RefSeq" id="WP_057963285.1">
    <property type="nucleotide sequence ID" value="NZ_BAAAXO010000022.1"/>
</dbReference>
<sequence>MKDIQWRFKETVPEAMNGRPLKTLLSSYWQLPKHLVYSIRHAKRVLVDGHYQPVNFPVRAGSQIQLTFVPEDFARPFPTVTADSAATVAILYEDNDLIVMNKHRGDKTHPNQPGEVGAAINHLAAYLATEGTVPYMIHRLDQETSGAIIFAKNPVVVPILVANIANKQIKRTYLAWVEGTDLPDQGTINFPIGRDPDDKRKRKANGPNAVSALTHYQVLRRHSGYSLLQVSLETGRTHQIRVHFAALGHPLVGDPLYNSSNGSPFLMLHSWKVDLLMPFTKQRKLIEAPLPDHFINFEKGLSRD</sequence>
<reference evidence="6 8" key="1">
    <citation type="journal article" date="2017" name="Biosci Microbiota Food Health">
        <title>Genomic characterization reconfirms the taxonomic status of Lactobacillus parakefiri.</title>
        <authorList>
            <person name="Tanizawa Y."/>
            <person name="Kobayashi H."/>
            <person name="Kaminuma E."/>
            <person name="Sakamoto M."/>
            <person name="Ohkuma M."/>
            <person name="Nakamura Y."/>
            <person name="Arita M."/>
            <person name="Tohno M."/>
        </authorList>
    </citation>
    <scope>NUCLEOTIDE SEQUENCE [LARGE SCALE GENOMIC DNA]</scope>
    <source>
        <strain evidence="6 8">JCM 8573</strain>
    </source>
</reference>
<dbReference type="GO" id="GO:0003723">
    <property type="term" value="F:RNA binding"/>
    <property type="evidence" value="ECO:0007669"/>
    <property type="project" value="InterPro"/>
</dbReference>
<dbReference type="CDD" id="cd02869">
    <property type="entry name" value="PseudoU_synth_RluA_like"/>
    <property type="match status" value="1"/>
</dbReference>
<dbReference type="InterPro" id="IPR020103">
    <property type="entry name" value="PsdUridine_synth_cat_dom_sf"/>
</dbReference>
<comment type="caution">
    <text evidence="6">The sequence shown here is derived from an EMBL/GenBank/DDBJ whole genome shotgun (WGS) entry which is preliminary data.</text>
</comment>
<evidence type="ECO:0000313" key="9">
    <source>
        <dbReference type="Proteomes" id="UP000294668"/>
    </source>
</evidence>
<dbReference type="InterPro" id="IPR006224">
    <property type="entry name" value="PsdUridine_synth_RluA-like_CS"/>
</dbReference>
<reference evidence="7 9" key="2">
    <citation type="journal article" date="2019" name="Appl. Microbiol. Biotechnol.">
        <title>Uncovering carbohydrate metabolism through a genotype-phenotype association study of 56 lactic acid bacteria genomes.</title>
        <authorList>
            <person name="Buron-Moles G."/>
            <person name="Chailyan A."/>
            <person name="Dolejs I."/>
            <person name="Forster J."/>
            <person name="Miks M.H."/>
        </authorList>
    </citation>
    <scope>NUCLEOTIDE SEQUENCE [LARGE SCALE GENOMIC DNA]</scope>
    <source>
        <strain evidence="7 9">DSM 10551</strain>
    </source>
</reference>
<evidence type="ECO:0000259" key="5">
    <source>
        <dbReference type="Pfam" id="PF00849"/>
    </source>
</evidence>
<evidence type="ECO:0000313" key="7">
    <source>
        <dbReference type="EMBL" id="TDG93304.1"/>
    </source>
</evidence>
<feature type="domain" description="Pseudouridine synthase RsuA/RluA-like" evidence="5">
    <location>
        <begin position="96"/>
        <end position="246"/>
    </location>
</feature>
<dbReference type="Gene3D" id="3.30.2350.10">
    <property type="entry name" value="Pseudouridine synthase"/>
    <property type="match status" value="1"/>
</dbReference>
<dbReference type="EMBL" id="BDGB01000104">
    <property type="protein sequence ID" value="GAW72972.1"/>
    <property type="molecule type" value="Genomic_DNA"/>
</dbReference>
<evidence type="ECO:0000256" key="2">
    <source>
        <dbReference type="ARBA" id="ARBA00010876"/>
    </source>
</evidence>
<dbReference type="GO" id="GO:0009982">
    <property type="term" value="F:pseudouridine synthase activity"/>
    <property type="evidence" value="ECO:0007669"/>
    <property type="project" value="InterPro"/>
</dbReference>
<dbReference type="AlphaFoldDB" id="A0A224VKQ5"/>
<evidence type="ECO:0000256" key="1">
    <source>
        <dbReference type="ARBA" id="ARBA00000073"/>
    </source>
</evidence>
<dbReference type="InterPro" id="IPR050188">
    <property type="entry name" value="RluA_PseudoU_synthase"/>
</dbReference>